<protein>
    <recommendedName>
        <fullName evidence="6">Holliday junction branch migration complex subunit RuvA</fullName>
    </recommendedName>
</protein>
<comment type="function">
    <text evidence="6">The RuvA-RuvB-RuvC complex processes Holliday junction (HJ) DNA during genetic recombination and DNA repair, while the RuvA-RuvB complex plays an important role in the rescue of blocked DNA replication forks via replication fork reversal (RFR). RuvA specifically binds to HJ cruciform DNA, conferring on it an open structure. The RuvB hexamer acts as an ATP-dependent pump, pulling dsDNA into and through the RuvAB complex. HJ branch migration allows RuvC to scan DNA until it finds its consensus sequence, where it cleaves and resolves the cruciform DNA.</text>
</comment>
<dbReference type="GO" id="GO:0006281">
    <property type="term" value="P:DNA repair"/>
    <property type="evidence" value="ECO:0007669"/>
    <property type="project" value="UniProtKB-UniRule"/>
</dbReference>
<keyword evidence="9" id="KW-0347">Helicase</keyword>
<keyword evidence="1 6" id="KW-0963">Cytoplasm</keyword>
<dbReference type="GO" id="GO:0005524">
    <property type="term" value="F:ATP binding"/>
    <property type="evidence" value="ECO:0007669"/>
    <property type="project" value="InterPro"/>
</dbReference>
<organism evidence="9 10">
    <name type="scientific">Candidatus Uhrbacteria bacterium GW2011_GWF2_41_16</name>
    <dbReference type="NCBI Taxonomy" id="1618997"/>
    <lineage>
        <taxon>Bacteria</taxon>
        <taxon>Candidatus Uhriibacteriota</taxon>
    </lineage>
</organism>
<dbReference type="InterPro" id="IPR013849">
    <property type="entry name" value="DNA_helicase_Holl-junc_RuvA_I"/>
</dbReference>
<evidence type="ECO:0000256" key="4">
    <source>
        <dbReference type="ARBA" id="ARBA00023172"/>
    </source>
</evidence>
<dbReference type="InterPro" id="IPR011114">
    <property type="entry name" value="RuvA_C"/>
</dbReference>
<comment type="similarity">
    <text evidence="6">Belongs to the RuvA family.</text>
</comment>
<accession>A0A0G0XFT7</accession>
<sequence>MIALIRGLLIMKAPQYAIIDVNGIGYKVFIPLSTFPKLPSLKEEVTFHTYTHVREDVIQLYGFLSNEELDFFVMLLTISGIGPRMGINILSGASLQDLIEAVDKGDANRLSMIPGVGKKTAARIILELKEKLVPVGTFSGEGKLNTRIEADALSALTNLGYNRAQANEAIKMACNISKNMSLEEVIREALRNLGKGGG</sequence>
<keyword evidence="2 6" id="KW-0227">DNA damage</keyword>
<dbReference type="InterPro" id="IPR010994">
    <property type="entry name" value="RuvA_2-like"/>
</dbReference>
<dbReference type="GO" id="GO:0006310">
    <property type="term" value="P:DNA recombination"/>
    <property type="evidence" value="ECO:0007669"/>
    <property type="project" value="UniProtKB-UniRule"/>
</dbReference>
<evidence type="ECO:0000256" key="5">
    <source>
        <dbReference type="ARBA" id="ARBA00023204"/>
    </source>
</evidence>
<comment type="domain">
    <text evidence="6">Has three domains with a flexible linker between the domains II and III and assumes an 'L' shape. Domain III is highly mobile and contacts RuvB.</text>
</comment>
<dbReference type="GO" id="GO:0009379">
    <property type="term" value="C:Holliday junction helicase complex"/>
    <property type="evidence" value="ECO:0007669"/>
    <property type="project" value="InterPro"/>
</dbReference>
<dbReference type="Pfam" id="PF07499">
    <property type="entry name" value="RuvA_C"/>
    <property type="match status" value="1"/>
</dbReference>
<dbReference type="NCBIfam" id="TIGR00084">
    <property type="entry name" value="ruvA"/>
    <property type="match status" value="1"/>
</dbReference>
<evidence type="ECO:0000259" key="7">
    <source>
        <dbReference type="Pfam" id="PF01330"/>
    </source>
</evidence>
<keyword evidence="5 6" id="KW-0234">DNA repair</keyword>
<keyword evidence="9" id="KW-0067">ATP-binding</keyword>
<dbReference type="PATRIC" id="fig|1618997.3.peg.1320"/>
<proteinExistence type="inferred from homology"/>
<dbReference type="InterPro" id="IPR036267">
    <property type="entry name" value="RuvA_C_sf"/>
</dbReference>
<dbReference type="Pfam" id="PF14520">
    <property type="entry name" value="HHH_5"/>
    <property type="match status" value="1"/>
</dbReference>
<dbReference type="GO" id="GO:0048476">
    <property type="term" value="C:Holliday junction resolvase complex"/>
    <property type="evidence" value="ECO:0007669"/>
    <property type="project" value="UniProtKB-UniRule"/>
</dbReference>
<dbReference type="InterPro" id="IPR012340">
    <property type="entry name" value="NA-bd_OB-fold"/>
</dbReference>
<dbReference type="GO" id="GO:0009378">
    <property type="term" value="F:four-way junction helicase activity"/>
    <property type="evidence" value="ECO:0007669"/>
    <property type="project" value="InterPro"/>
</dbReference>
<name>A0A0G0XFT7_9BACT</name>
<dbReference type="Gene3D" id="1.10.150.20">
    <property type="entry name" value="5' to 3' exonuclease, C-terminal subdomain"/>
    <property type="match status" value="1"/>
</dbReference>
<feature type="domain" description="DNA helicase Holliday junction RuvA type" evidence="7">
    <location>
        <begin position="1"/>
        <end position="62"/>
    </location>
</feature>
<evidence type="ECO:0000313" key="10">
    <source>
        <dbReference type="Proteomes" id="UP000034746"/>
    </source>
</evidence>
<dbReference type="Pfam" id="PF01330">
    <property type="entry name" value="RuvA_N"/>
    <property type="match status" value="1"/>
</dbReference>
<dbReference type="SUPFAM" id="SSF47781">
    <property type="entry name" value="RuvA domain 2-like"/>
    <property type="match status" value="1"/>
</dbReference>
<evidence type="ECO:0000256" key="3">
    <source>
        <dbReference type="ARBA" id="ARBA00023125"/>
    </source>
</evidence>
<feature type="domain" description="Holliday junction DNA helicase RuvA C-terminal" evidence="8">
    <location>
        <begin position="150"/>
        <end position="193"/>
    </location>
</feature>
<dbReference type="GO" id="GO:0005737">
    <property type="term" value="C:cytoplasm"/>
    <property type="evidence" value="ECO:0007669"/>
    <property type="project" value="UniProtKB-SubCell"/>
</dbReference>
<dbReference type="Gene3D" id="2.40.50.140">
    <property type="entry name" value="Nucleic acid-binding proteins"/>
    <property type="match status" value="1"/>
</dbReference>
<comment type="subunit">
    <text evidence="6">Homotetramer. Forms an RuvA(8)-RuvB(12)-Holliday junction (HJ) complex. HJ DNA is sandwiched between 2 RuvA tetramers; dsDNA enters through RuvA and exits via RuvB. An RuvB hexamer assembles on each DNA strand where it exits the tetramer. Each RuvB hexamer is contacted by two RuvA subunits (via domain III) on 2 adjacent RuvB subunits; this complex drives branch migration. In the full resolvosome a probable DNA-RuvA(4)-RuvB(12)-RuvC(2) complex forms which resolves the HJ.</text>
</comment>
<keyword evidence="9" id="KW-0547">Nucleotide-binding</keyword>
<feature type="region of interest" description="Domain III" evidence="6">
    <location>
        <begin position="148"/>
        <end position="198"/>
    </location>
</feature>
<dbReference type="Gene3D" id="1.10.8.10">
    <property type="entry name" value="DNA helicase RuvA subunit, C-terminal domain"/>
    <property type="match status" value="1"/>
</dbReference>
<comment type="caution">
    <text evidence="6">Lacks conserved residue(s) required for the propagation of feature annotation.</text>
</comment>
<comment type="caution">
    <text evidence="9">The sequence shown here is derived from an EMBL/GenBank/DDBJ whole genome shotgun (WGS) entry which is preliminary data.</text>
</comment>
<evidence type="ECO:0000256" key="2">
    <source>
        <dbReference type="ARBA" id="ARBA00022763"/>
    </source>
</evidence>
<comment type="subcellular location">
    <subcellularLocation>
        <location evidence="6">Cytoplasm</location>
    </subcellularLocation>
</comment>
<evidence type="ECO:0000256" key="1">
    <source>
        <dbReference type="ARBA" id="ARBA00022490"/>
    </source>
</evidence>
<evidence type="ECO:0000256" key="6">
    <source>
        <dbReference type="HAMAP-Rule" id="MF_00031"/>
    </source>
</evidence>
<keyword evidence="9" id="KW-0378">Hydrolase</keyword>
<dbReference type="HAMAP" id="MF_00031">
    <property type="entry name" value="DNA_HJ_migration_RuvA"/>
    <property type="match status" value="1"/>
</dbReference>
<dbReference type="CDD" id="cd14332">
    <property type="entry name" value="UBA_RuvA_C"/>
    <property type="match status" value="1"/>
</dbReference>
<dbReference type="GO" id="GO:0000400">
    <property type="term" value="F:four-way junction DNA binding"/>
    <property type="evidence" value="ECO:0007669"/>
    <property type="project" value="UniProtKB-UniRule"/>
</dbReference>
<dbReference type="EMBL" id="LCAU01000046">
    <property type="protein sequence ID" value="KKR95640.1"/>
    <property type="molecule type" value="Genomic_DNA"/>
</dbReference>
<reference evidence="9 10" key="1">
    <citation type="journal article" date="2015" name="Nature">
        <title>rRNA introns, odd ribosomes, and small enigmatic genomes across a large radiation of phyla.</title>
        <authorList>
            <person name="Brown C.T."/>
            <person name="Hug L.A."/>
            <person name="Thomas B.C."/>
            <person name="Sharon I."/>
            <person name="Castelle C.J."/>
            <person name="Singh A."/>
            <person name="Wilkins M.J."/>
            <person name="Williams K.H."/>
            <person name="Banfield J.F."/>
        </authorList>
    </citation>
    <scope>NUCLEOTIDE SEQUENCE [LARGE SCALE GENOMIC DNA]</scope>
</reference>
<evidence type="ECO:0000259" key="8">
    <source>
        <dbReference type="Pfam" id="PF07499"/>
    </source>
</evidence>
<keyword evidence="4 6" id="KW-0233">DNA recombination</keyword>
<gene>
    <name evidence="6" type="primary">ruvA</name>
    <name evidence="9" type="ORF">UU48_C0046G0002</name>
</gene>
<evidence type="ECO:0000313" key="9">
    <source>
        <dbReference type="EMBL" id="KKR95640.1"/>
    </source>
</evidence>
<dbReference type="SUPFAM" id="SSF50249">
    <property type="entry name" value="Nucleic acid-binding proteins"/>
    <property type="match status" value="1"/>
</dbReference>
<dbReference type="InterPro" id="IPR000085">
    <property type="entry name" value="RuvA"/>
</dbReference>
<dbReference type="AlphaFoldDB" id="A0A0G0XFT7"/>
<keyword evidence="3 6" id="KW-0238">DNA-binding</keyword>
<dbReference type="Proteomes" id="UP000034746">
    <property type="component" value="Unassembled WGS sequence"/>
</dbReference>
<feature type="region of interest" description="Domain I" evidence="6">
    <location>
        <begin position="1"/>
        <end position="64"/>
    </location>
</feature>
<dbReference type="SUPFAM" id="SSF46929">
    <property type="entry name" value="DNA helicase RuvA subunit, C-terminal domain"/>
    <property type="match status" value="1"/>
</dbReference>